<accession>A0ABU9CMI2</accession>
<proteinExistence type="predicted"/>
<name>A0ABU9CMI2_9BURK</name>
<keyword evidence="2" id="KW-1185">Reference proteome</keyword>
<protein>
    <submittedName>
        <fullName evidence="1">Uncharacterized protein</fullName>
    </submittedName>
</protein>
<comment type="caution">
    <text evidence="1">The sequence shown here is derived from an EMBL/GenBank/DDBJ whole genome shotgun (WGS) entry which is preliminary data.</text>
</comment>
<organism evidence="1 2">
    <name type="scientific">Pseudaquabacterium inlustre</name>
    <dbReference type="NCBI Taxonomy" id="2984192"/>
    <lineage>
        <taxon>Bacteria</taxon>
        <taxon>Pseudomonadati</taxon>
        <taxon>Pseudomonadota</taxon>
        <taxon>Betaproteobacteria</taxon>
        <taxon>Burkholderiales</taxon>
        <taxon>Sphaerotilaceae</taxon>
        <taxon>Pseudaquabacterium</taxon>
    </lineage>
</organism>
<evidence type="ECO:0000313" key="2">
    <source>
        <dbReference type="Proteomes" id="UP001365405"/>
    </source>
</evidence>
<evidence type="ECO:0000313" key="1">
    <source>
        <dbReference type="EMBL" id="MEK8053038.1"/>
    </source>
</evidence>
<dbReference type="RefSeq" id="WP_341412771.1">
    <property type="nucleotide sequence ID" value="NZ_JBBUTH010000010.1"/>
</dbReference>
<dbReference type="EMBL" id="JBBUTH010000010">
    <property type="protein sequence ID" value="MEK8053038.1"/>
    <property type="molecule type" value="Genomic_DNA"/>
</dbReference>
<dbReference type="Proteomes" id="UP001365405">
    <property type="component" value="Unassembled WGS sequence"/>
</dbReference>
<reference evidence="1 2" key="1">
    <citation type="submission" date="2024-04" db="EMBL/GenBank/DDBJ databases">
        <title>Novel species of the genus Ideonella isolated from streams.</title>
        <authorList>
            <person name="Lu H."/>
        </authorList>
    </citation>
    <scope>NUCLEOTIDE SEQUENCE [LARGE SCALE GENOMIC DNA]</scope>
    <source>
        <strain evidence="1 2">DXS22W</strain>
    </source>
</reference>
<sequence>MIYVLELPEGADPRAWFAFDAEDLQRKMDAQGGVPDCELRLWQDEMSAILAFENDAEPAWQGVGWKARLALRDQLVATDALSDS</sequence>
<gene>
    <name evidence="1" type="ORF">AACH10_22485</name>
</gene>